<dbReference type="AlphaFoldDB" id="A0ABD1MBC6"/>
<dbReference type="Proteomes" id="UP001603857">
    <property type="component" value="Unassembled WGS sequence"/>
</dbReference>
<gene>
    <name evidence="1" type="ORF">Fmac_014314</name>
</gene>
<proteinExistence type="predicted"/>
<evidence type="ECO:0000313" key="2">
    <source>
        <dbReference type="Proteomes" id="UP001603857"/>
    </source>
</evidence>
<keyword evidence="2" id="KW-1185">Reference proteome</keyword>
<sequence length="54" mass="6172">MLLYTSTQLRAAELSWVVDHCPDQAAKEPLLTRPYKLLVECAVPVLDLPVLQHW</sequence>
<name>A0ABD1MBC6_9FABA</name>
<evidence type="ECO:0000313" key="1">
    <source>
        <dbReference type="EMBL" id="KAL2333101.1"/>
    </source>
</evidence>
<comment type="caution">
    <text evidence="1">The sequence shown here is derived from an EMBL/GenBank/DDBJ whole genome shotgun (WGS) entry which is preliminary data.</text>
</comment>
<organism evidence="1 2">
    <name type="scientific">Flemingia macrophylla</name>
    <dbReference type="NCBI Taxonomy" id="520843"/>
    <lineage>
        <taxon>Eukaryota</taxon>
        <taxon>Viridiplantae</taxon>
        <taxon>Streptophyta</taxon>
        <taxon>Embryophyta</taxon>
        <taxon>Tracheophyta</taxon>
        <taxon>Spermatophyta</taxon>
        <taxon>Magnoliopsida</taxon>
        <taxon>eudicotyledons</taxon>
        <taxon>Gunneridae</taxon>
        <taxon>Pentapetalae</taxon>
        <taxon>rosids</taxon>
        <taxon>fabids</taxon>
        <taxon>Fabales</taxon>
        <taxon>Fabaceae</taxon>
        <taxon>Papilionoideae</taxon>
        <taxon>50 kb inversion clade</taxon>
        <taxon>NPAAA clade</taxon>
        <taxon>indigoferoid/millettioid clade</taxon>
        <taxon>Phaseoleae</taxon>
        <taxon>Flemingia</taxon>
    </lineage>
</organism>
<dbReference type="EMBL" id="JBGMDY010000005">
    <property type="protein sequence ID" value="KAL2333101.1"/>
    <property type="molecule type" value="Genomic_DNA"/>
</dbReference>
<accession>A0ABD1MBC6</accession>
<reference evidence="1 2" key="1">
    <citation type="submission" date="2024-08" db="EMBL/GenBank/DDBJ databases">
        <title>Insights into the chromosomal genome structure of Flemingia macrophylla.</title>
        <authorList>
            <person name="Ding Y."/>
            <person name="Zhao Y."/>
            <person name="Bi W."/>
            <person name="Wu M."/>
            <person name="Zhao G."/>
            <person name="Gong Y."/>
            <person name="Li W."/>
            <person name="Zhang P."/>
        </authorList>
    </citation>
    <scope>NUCLEOTIDE SEQUENCE [LARGE SCALE GENOMIC DNA]</scope>
    <source>
        <strain evidence="1">DYQJB</strain>
        <tissue evidence="1">Leaf</tissue>
    </source>
</reference>
<protein>
    <submittedName>
        <fullName evidence="1">Uncharacterized protein</fullName>
    </submittedName>
</protein>